<keyword evidence="3 7" id="KW-0175">Coiled coil</keyword>
<keyword evidence="10" id="KW-1185">Reference proteome</keyword>
<dbReference type="FunCoup" id="A0A1S3HLP8">
    <property type="interactions" value="366"/>
</dbReference>
<dbReference type="InterPro" id="IPR057772">
    <property type="entry name" value="SH3_Myo18a"/>
</dbReference>
<dbReference type="OrthoDB" id="2914378at2759"/>
<dbReference type="GO" id="GO:0016460">
    <property type="term" value="C:myosin II complex"/>
    <property type="evidence" value="ECO:0007669"/>
    <property type="project" value="TreeGrafter"/>
</dbReference>
<dbReference type="Pfam" id="PF01576">
    <property type="entry name" value="Myosin_tail_1"/>
    <property type="match status" value="1"/>
</dbReference>
<reference evidence="11" key="2">
    <citation type="submission" date="2025-08" db="UniProtKB">
        <authorList>
            <consortium name="RefSeq"/>
        </authorList>
    </citation>
    <scope>IDENTIFICATION</scope>
</reference>
<dbReference type="FunFam" id="3.40.850.10:FF:000020">
    <property type="entry name" value="unconventional myosin-XVIIIa isoform X1"/>
    <property type="match status" value="1"/>
</dbReference>
<organism evidence="10 11">
    <name type="scientific">Lingula anatina</name>
    <name type="common">Brachiopod</name>
    <name type="synonym">Lingula unguis</name>
    <dbReference type="NCBI Taxonomy" id="7574"/>
    <lineage>
        <taxon>Eukaryota</taxon>
        <taxon>Metazoa</taxon>
        <taxon>Spiralia</taxon>
        <taxon>Lophotrochozoa</taxon>
        <taxon>Brachiopoda</taxon>
        <taxon>Linguliformea</taxon>
        <taxon>Lingulata</taxon>
        <taxon>Lingulida</taxon>
        <taxon>Linguloidea</taxon>
        <taxon>Lingulidae</taxon>
        <taxon>Lingula</taxon>
    </lineage>
</organism>
<dbReference type="CDD" id="cd01386">
    <property type="entry name" value="MYSc_Myo18"/>
    <property type="match status" value="1"/>
</dbReference>
<dbReference type="SUPFAM" id="SSF52540">
    <property type="entry name" value="P-loop containing nucleoside triphosphate hydrolases"/>
    <property type="match status" value="1"/>
</dbReference>
<dbReference type="PANTHER" id="PTHR45615:SF36">
    <property type="entry name" value="MYOSIN HEAVY CHAIN-LIKE, ISOFORM B-RELATED"/>
    <property type="match status" value="1"/>
</dbReference>
<dbReference type="Gene3D" id="3.40.850.10">
    <property type="entry name" value="Kinesin motor domain"/>
    <property type="match status" value="1"/>
</dbReference>
<dbReference type="GO" id="GO:0005524">
    <property type="term" value="F:ATP binding"/>
    <property type="evidence" value="ECO:0007669"/>
    <property type="project" value="UniProtKB-UniRule"/>
</dbReference>
<keyword evidence="4 6" id="KW-0518">Myosin</keyword>
<keyword evidence="5 6" id="KW-0505">Motor protein</keyword>
<dbReference type="KEGG" id="lak:106155907"/>
<dbReference type="Proteomes" id="UP000085678">
    <property type="component" value="Unplaced"/>
</dbReference>
<name>A0A1S3HLP8_LINAN</name>
<evidence type="ECO:0000259" key="9">
    <source>
        <dbReference type="PROSITE" id="PS51456"/>
    </source>
</evidence>
<feature type="coiled-coil region" evidence="7">
    <location>
        <begin position="965"/>
        <end position="1062"/>
    </location>
</feature>
<dbReference type="GeneID" id="106155907"/>
<dbReference type="STRING" id="7574.A0A1S3HLP8"/>
<dbReference type="PROSITE" id="PS51456">
    <property type="entry name" value="MYOSIN_MOTOR"/>
    <property type="match status" value="1"/>
</dbReference>
<dbReference type="Gene3D" id="1.20.58.530">
    <property type="match status" value="1"/>
</dbReference>
<feature type="domain" description="Myosin motor" evidence="9">
    <location>
        <begin position="142"/>
        <end position="901"/>
    </location>
</feature>
<feature type="binding site" evidence="6">
    <location>
        <begin position="235"/>
        <end position="242"/>
    </location>
    <ligand>
        <name>ATP</name>
        <dbReference type="ChEBI" id="CHEBI:30616"/>
    </ligand>
</feature>
<evidence type="ECO:0000256" key="6">
    <source>
        <dbReference type="PROSITE-ProRule" id="PRU00782"/>
    </source>
</evidence>
<sequence>MAAVHSGGWRQVTHKQLTMKTVQLSQEISYRNSKNTVVVSKSEDKNADEDTKRYVSSFFMRLNCPLVAKSEDQIATEKAWLEAEQVWLVHRGGFAAAKLLKEEGKIEGSTGEGKCKVKLEHGDQVLEVDEDDVEKCNPPVFDRAEDLATLRYLNESGVLHTMRQRYGSNLIHTYAGPSLLVVNPTHPLSIYSEKVIQMFRGCKQEDMPPHVYASAQIAYRKMQTTGIDQSIVFVGRSGSGKTTNAKHVLHYLVTAAGSINNVVTVDKINAASILLEGFGNSKTIMNTNATRYSQMTSLDFDVSGQVAAASIQVLLPERSRVVRRPEGEPTFHIFYQMIAGVDGMLRSELHLQNLEEYNIFMTPLQRTEDQQKATQHWAKILQAMHILAFSEAESKAIFSVLAAIYHLGVAGAMKGVNNRHHFAKPASAQKAASLLGTTVEELSRNIFSPSTGSLPRASFRASPVGERSGDITVSALEALEGFVIGLYAEALNAVVSLINRSLSSNYRTRTSITILDTPGFQVPASCGRQTGATFEELCHNYIQERLQLLFHDNTFTSQQDRFAQENIDCDFDAMSSANPAALVEAIDRQSTQSMVRASNNDLRDYEQRGLLWLLDEEAIFPGATDDSFMERLLMHHGEGQEKPMTDHLLTKGSANNSFVLQHMRGTTPVQYNTTGWLRVCRENPVTKMASQVLLDSQQPNITQLFSTIRGPISTVITGSVAGIEGSTALRRVSSIRRGYVSGTAGLKRKSVCLQVKFQADSVIETIRRSQLHFIHCILPHAQAGLCEQKSSLLLPNKNSTAEDSMLDVPLVRAQIRGSEILEAVRIHRQGFPDHMLFAEFHKRFEVLLPPEMRPSGPTVDEKQVSEQILQFCEVEKNNFKLGLSQVFFRAGVLAQLEDTRDGKIADTVIAFQKFCRGYLVRQRVKKLQVQHIAIKCIQRNVRKFMQIREWSWWKLYTKVQPVLNVHRTEEELKDREEELESLKMKLEKCEKEKTSYKQACDKLEIKCTELTADLSEEHTTSTHATEMLEAETAERMRLEKDFKDIQTKFNSMQRKNEQLEMEVMQARLWTASSLEDEMDEDEVDGSDIYKQRWERAMRELDFTKRKVQQEKDEIAEQHESLRKQLERKLHETMLELEETQGQASSFKRKSHRVNQELQDMKLHLEESLSRNSELEKKQRKFDSELHQITDEFKDEKIHREKLQHERDTILAEKLTLQREQENLKMEFELQNEKVDRLERELRDLSSLGTKDDVEIMNLKRAKMELELKTKDQEEELDEQAGTIQQLEQAKLRLEMNQQKLRQQYQKEMEEKEIELEEMRSSTQKKVRQLEVQVEDEYEEKQKALREKRELERQLQEVAEKAPKRDKETEKRLRKGLKKTKALLKDAQTMLEKSKEGAASKASVKQLRDKLEDAEFATSAAIKARKGIELEQQDLQQQLEDMTRNKSDAEDRCLSLSRDKTELQTQLEDLEEEMNELMRKYKNVVQQQSVDQINLTEQSTRLEELQQEREMLREQNSLLQSKVEYLETNYVDKQVVIRLESKCRELESRLDLELATRQRLEASTTKLKADVEKLTTEKDNLQAKEQAAQENAKRSQRQLRDLREEFGDVQKRELEASQKKTELEVKVENLEADSEQHQSDLKLAFKRIADLQAAIEDEIDSDSDISDSDGEDDGEDSDSSIDIDTFLVNHRHQPLNRSGSGSISSLEYTPSHRLSAGTDGSDVDGHSRFPRTRHIGSRLSSEEPSIVEGADEVDHGTNGDRQDNMAAIHNGTDGATDSPKMTKVYEQGHFL</sequence>
<dbReference type="InParanoid" id="A0A1S3HLP8"/>
<dbReference type="InterPro" id="IPR036064">
    <property type="entry name" value="MYSc_Myo18"/>
</dbReference>
<evidence type="ECO:0000256" key="1">
    <source>
        <dbReference type="ARBA" id="ARBA00022741"/>
    </source>
</evidence>
<accession>A0A1S3HLP8</accession>
<feature type="compositionally biased region" description="Acidic residues" evidence="8">
    <location>
        <begin position="1657"/>
        <end position="1680"/>
    </location>
</feature>
<evidence type="ECO:0000256" key="4">
    <source>
        <dbReference type="ARBA" id="ARBA00023123"/>
    </source>
</evidence>
<dbReference type="PRINTS" id="PR00193">
    <property type="entry name" value="MYOSINHEAVY"/>
</dbReference>
<protein>
    <submittedName>
        <fullName evidence="11">Unconventional myosin-XVIIIa</fullName>
    </submittedName>
</protein>
<dbReference type="Pfam" id="PF00063">
    <property type="entry name" value="Myosin_head"/>
    <property type="match status" value="1"/>
</dbReference>
<keyword evidence="2 6" id="KW-0067">ATP-binding</keyword>
<proteinExistence type="inferred from homology"/>
<dbReference type="GO" id="GO:0051015">
    <property type="term" value="F:actin filament binding"/>
    <property type="evidence" value="ECO:0007669"/>
    <property type="project" value="TreeGrafter"/>
</dbReference>
<evidence type="ECO:0000256" key="3">
    <source>
        <dbReference type="ARBA" id="ARBA00023054"/>
    </source>
</evidence>
<dbReference type="Gene3D" id="1.20.5.4820">
    <property type="match status" value="1"/>
</dbReference>
<feature type="region of interest" description="Disordered" evidence="8">
    <location>
        <begin position="1355"/>
        <end position="1378"/>
    </location>
</feature>
<dbReference type="PROSITE" id="PS50096">
    <property type="entry name" value="IQ"/>
    <property type="match status" value="1"/>
</dbReference>
<dbReference type="InterPro" id="IPR002928">
    <property type="entry name" value="Myosin_tail"/>
</dbReference>
<evidence type="ECO:0000256" key="5">
    <source>
        <dbReference type="ARBA" id="ARBA00023175"/>
    </source>
</evidence>
<dbReference type="GO" id="GO:0003774">
    <property type="term" value="F:cytoskeletal motor activity"/>
    <property type="evidence" value="ECO:0007669"/>
    <property type="project" value="UniProtKB-UniRule"/>
</dbReference>
<dbReference type="InterPro" id="IPR036961">
    <property type="entry name" value="Kinesin_motor_dom_sf"/>
</dbReference>
<dbReference type="RefSeq" id="XP_013386391.1">
    <property type="nucleotide sequence ID" value="XM_013530937.1"/>
</dbReference>
<dbReference type="GO" id="GO:0005737">
    <property type="term" value="C:cytoplasm"/>
    <property type="evidence" value="ECO:0007669"/>
    <property type="project" value="TreeGrafter"/>
</dbReference>
<keyword evidence="6" id="KW-0009">Actin-binding</keyword>
<comment type="caution">
    <text evidence="6">Lacks conserved residue(s) required for the propagation of feature annotation.</text>
</comment>
<keyword evidence="1 6" id="KW-0547">Nucleotide-binding</keyword>
<dbReference type="GO" id="GO:0032982">
    <property type="term" value="C:myosin filament"/>
    <property type="evidence" value="ECO:0007669"/>
    <property type="project" value="TreeGrafter"/>
</dbReference>
<dbReference type="PANTHER" id="PTHR45615">
    <property type="entry name" value="MYOSIN HEAVY CHAIN, NON-MUSCLE"/>
    <property type="match status" value="1"/>
</dbReference>
<feature type="region of interest" description="Disordered" evidence="8">
    <location>
        <begin position="1657"/>
        <end position="1779"/>
    </location>
</feature>
<evidence type="ECO:0000256" key="2">
    <source>
        <dbReference type="ARBA" id="ARBA00022840"/>
    </source>
</evidence>
<feature type="compositionally biased region" description="Polar residues" evidence="8">
    <location>
        <begin position="1694"/>
        <end position="1707"/>
    </location>
</feature>
<evidence type="ECO:0000256" key="7">
    <source>
        <dbReference type="SAM" id="Coils"/>
    </source>
</evidence>
<dbReference type="SMART" id="SM00242">
    <property type="entry name" value="MYSc"/>
    <property type="match status" value="1"/>
</dbReference>
<dbReference type="Pfam" id="PF24556">
    <property type="entry name" value="SH3_Myosin-XVIIIa"/>
    <property type="match status" value="1"/>
</dbReference>
<dbReference type="SUPFAM" id="SSF90257">
    <property type="entry name" value="Myosin rod fragments"/>
    <property type="match status" value="1"/>
</dbReference>
<feature type="compositionally biased region" description="Basic and acidic residues" evidence="8">
    <location>
        <begin position="1751"/>
        <end position="1762"/>
    </location>
</feature>
<dbReference type="InterPro" id="IPR027417">
    <property type="entry name" value="P-loop_NTPase"/>
</dbReference>
<dbReference type="InterPro" id="IPR001609">
    <property type="entry name" value="Myosin_head_motor_dom-like"/>
</dbReference>
<dbReference type="GO" id="GO:0031032">
    <property type="term" value="P:actomyosin structure organization"/>
    <property type="evidence" value="ECO:0007669"/>
    <property type="project" value="TreeGrafter"/>
</dbReference>
<dbReference type="Gene3D" id="1.10.10.820">
    <property type="match status" value="1"/>
</dbReference>
<gene>
    <name evidence="11" type="primary">LOC106155907</name>
</gene>
<feature type="coiled-coil region" evidence="7">
    <location>
        <begin position="1424"/>
        <end position="1646"/>
    </location>
</feature>
<feature type="compositionally biased region" description="Basic and acidic residues" evidence="8">
    <location>
        <begin position="1355"/>
        <end position="1370"/>
    </location>
</feature>
<comment type="similarity">
    <text evidence="6">Belongs to the TRAFAC class myosin-kinesin ATPase superfamily. Myosin family.</text>
</comment>
<evidence type="ECO:0000313" key="11">
    <source>
        <dbReference type="RefSeq" id="XP_013386391.1"/>
    </source>
</evidence>
<dbReference type="Gene3D" id="1.20.120.720">
    <property type="entry name" value="Myosin VI head, motor domain, U50 subdomain"/>
    <property type="match status" value="1"/>
</dbReference>
<reference evidence="11" key="1">
    <citation type="journal article" date="2015" name="Nat. Commun.">
        <title>The Lingula genome provides insights into brachiopod evolution and the origin of phosphate biomineralization.</title>
        <authorList>
            <person name="Luo Y.J."/>
            <person name="Takeuchi T."/>
            <person name="Koyanagi R."/>
            <person name="Yamada L."/>
            <person name="Kanda M."/>
            <person name="Khalturina M."/>
            <person name="Fujie M."/>
            <person name="Yamasaki S.I."/>
            <person name="Endo K."/>
            <person name="Satoh N."/>
        </authorList>
    </citation>
    <scope>NUCLEOTIDE SEQUENCE</scope>
</reference>
<evidence type="ECO:0000256" key="8">
    <source>
        <dbReference type="SAM" id="MobiDB-lite"/>
    </source>
</evidence>
<evidence type="ECO:0000313" key="10">
    <source>
        <dbReference type="Proteomes" id="UP000085678"/>
    </source>
</evidence>